<keyword evidence="2" id="KW-1185">Reference proteome</keyword>
<organism evidence="1 2">
    <name type="scientific">Pseudonocardia xinjiangensis</name>
    <dbReference type="NCBI Taxonomy" id="75289"/>
    <lineage>
        <taxon>Bacteria</taxon>
        <taxon>Bacillati</taxon>
        <taxon>Actinomycetota</taxon>
        <taxon>Actinomycetes</taxon>
        <taxon>Pseudonocardiales</taxon>
        <taxon>Pseudonocardiaceae</taxon>
        <taxon>Pseudonocardia</taxon>
    </lineage>
</organism>
<dbReference type="Proteomes" id="UP001296706">
    <property type="component" value="Unassembled WGS sequence"/>
</dbReference>
<reference evidence="1 2" key="1">
    <citation type="submission" date="2020-04" db="EMBL/GenBank/DDBJ databases">
        <authorList>
            <person name="Klaysubun C."/>
            <person name="Duangmal K."/>
            <person name="Lipun K."/>
        </authorList>
    </citation>
    <scope>NUCLEOTIDE SEQUENCE [LARGE SCALE GENOMIC DNA]</scope>
    <source>
        <strain evidence="1 2">JCM 11839</strain>
    </source>
</reference>
<dbReference type="RefSeq" id="WP_169399363.1">
    <property type="nucleotide sequence ID" value="NZ_BAAAJH010000003.1"/>
</dbReference>
<sequence length="48" mass="5335">MIRTLAGREDAPLRLVLGSQAYAMAQESARTLAESDERWRELSESVVA</sequence>
<comment type="caution">
    <text evidence="1">The sequence shown here is derived from an EMBL/GenBank/DDBJ whole genome shotgun (WGS) entry which is preliminary data.</text>
</comment>
<name>A0ABX1RN55_9PSEU</name>
<proteinExistence type="predicted"/>
<gene>
    <name evidence="1" type="ORF">HF577_30065</name>
</gene>
<protein>
    <submittedName>
        <fullName evidence="1">Uncharacterized protein</fullName>
    </submittedName>
</protein>
<evidence type="ECO:0000313" key="2">
    <source>
        <dbReference type="Proteomes" id="UP001296706"/>
    </source>
</evidence>
<dbReference type="EMBL" id="JAAXKY010000141">
    <property type="protein sequence ID" value="NMH81324.1"/>
    <property type="molecule type" value="Genomic_DNA"/>
</dbReference>
<evidence type="ECO:0000313" key="1">
    <source>
        <dbReference type="EMBL" id="NMH81324.1"/>
    </source>
</evidence>
<accession>A0ABX1RN55</accession>